<dbReference type="PANTHER" id="PTHR11136:SF16">
    <property type="entry name" value="FOLYLPOLYGLUTAMATE SYNTHASE"/>
    <property type="match status" value="1"/>
</dbReference>
<dbReference type="GO" id="GO:0005524">
    <property type="term" value="F:ATP binding"/>
    <property type="evidence" value="ECO:0007669"/>
    <property type="project" value="UniProtKB-KW"/>
</dbReference>
<keyword evidence="8" id="KW-0479">Metal-binding</keyword>
<dbReference type="PROSITE" id="PS01012">
    <property type="entry name" value="FOLYLPOLYGLU_SYNT_2"/>
    <property type="match status" value="1"/>
</dbReference>
<keyword evidence="11" id="KW-0460">Magnesium</keyword>
<evidence type="ECO:0000313" key="16">
    <source>
        <dbReference type="Proteomes" id="UP000324897"/>
    </source>
</evidence>
<keyword evidence="16" id="KW-1185">Reference proteome</keyword>
<dbReference type="Gramene" id="TVU30968">
    <property type="protein sequence ID" value="TVU30968"/>
    <property type="gene ID" value="EJB05_22627"/>
</dbReference>
<sequence length="572" mass="63219">MAPAAATKLITCTDPEESAYEQQAGDRCGKSDEFDRAADAAAAATEYEKVLGRLSSLITRKERSRGVGSNPGGRGNTWHRMARYLKVHFHFIGFPSPNARAMLELEEPVARMKVIHVAGTKGKSKNTLIVSTGFDMHVHRVDPAIVWFPHRALHFTTFDGCQGAVPARWDTRVDISEEKFLKYFWWCWNRLKEKADDDAPMPGLFRFLALLAFKIFSAEQVDVAILEVGLGGKFDATNVVEAPVICGISSLGFDHMEILGNTLGEIAEKKAGIFKKGVPAYTAPQPEEAMVSLKHRASELGISLEVADPLGPHQLKYQQLGLHGEHQYMNTGLAVALASAWVEKQGHKDLLVPANCTDPLPDHFIRGLSSASLQGRAQVVPDSQVNAEEKDQNISLVFYLDGAHTPESVEICAKWFSNVTKEERKLASCIKQSPSCGNSKKILLFNCMSIRDPMRLLPHLVNTPIQNGVHFDMALFVPNQSQYNKLGSSASAPAQPEEIDLSWQLSLQEVWEKLLHGSDSTNSSKTSEVFESVPLAIDWIRKNARENRSTSFQVLVTGSLHLVGDVLRLIKK</sequence>
<evidence type="ECO:0000256" key="7">
    <source>
        <dbReference type="ARBA" id="ARBA00022598"/>
    </source>
</evidence>
<keyword evidence="7" id="KW-0436">Ligase</keyword>
<dbReference type="Proteomes" id="UP000324897">
    <property type="component" value="Chromosome 1"/>
</dbReference>
<dbReference type="NCBIfam" id="TIGR01499">
    <property type="entry name" value="folC"/>
    <property type="match status" value="1"/>
</dbReference>
<dbReference type="GO" id="GO:0004326">
    <property type="term" value="F:tetrahydrofolylpolyglutamate synthase activity"/>
    <property type="evidence" value="ECO:0007669"/>
    <property type="project" value="UniProtKB-EC"/>
</dbReference>
<comment type="catalytic activity">
    <reaction evidence="14">
        <text>(6S)-5,6,7,8-tetrahydrofolyl-(gamma-L-Glu)(n) + L-glutamate + ATP = (6S)-5,6,7,8-tetrahydrofolyl-(gamma-L-Glu)(n+1) + ADP + phosphate + H(+)</text>
        <dbReference type="Rhea" id="RHEA:10580"/>
        <dbReference type="Rhea" id="RHEA-COMP:14738"/>
        <dbReference type="Rhea" id="RHEA-COMP:14740"/>
        <dbReference type="ChEBI" id="CHEBI:15378"/>
        <dbReference type="ChEBI" id="CHEBI:29985"/>
        <dbReference type="ChEBI" id="CHEBI:30616"/>
        <dbReference type="ChEBI" id="CHEBI:43474"/>
        <dbReference type="ChEBI" id="CHEBI:141005"/>
        <dbReference type="ChEBI" id="CHEBI:456216"/>
        <dbReference type="EC" id="6.3.2.17"/>
    </reaction>
</comment>
<dbReference type="OrthoDB" id="5212574at2759"/>
<evidence type="ECO:0000256" key="1">
    <source>
        <dbReference type="ARBA" id="ARBA00001944"/>
    </source>
</evidence>
<evidence type="ECO:0000256" key="10">
    <source>
        <dbReference type="ARBA" id="ARBA00022840"/>
    </source>
</evidence>
<dbReference type="InterPro" id="IPR018109">
    <property type="entry name" value="Folylpolyglutamate_synth_CS"/>
</dbReference>
<dbReference type="GO" id="GO:0005829">
    <property type="term" value="C:cytosol"/>
    <property type="evidence" value="ECO:0007669"/>
    <property type="project" value="TreeGrafter"/>
</dbReference>
<evidence type="ECO:0000256" key="4">
    <source>
        <dbReference type="ARBA" id="ARBA00013025"/>
    </source>
</evidence>
<evidence type="ECO:0000256" key="3">
    <source>
        <dbReference type="ARBA" id="ARBA00008276"/>
    </source>
</evidence>
<keyword evidence="10" id="KW-0067">ATP-binding</keyword>
<dbReference type="SUPFAM" id="SSF53623">
    <property type="entry name" value="MurD-like peptide ligases, catalytic domain"/>
    <property type="match status" value="1"/>
</dbReference>
<accession>A0A5J9V638</accession>
<protein>
    <recommendedName>
        <fullName evidence="5">Folylpolyglutamate synthase</fullName>
        <ecNumber evidence="4">6.3.2.17</ecNumber>
    </recommendedName>
    <alternativeName>
        <fullName evidence="13">Folylpoly-gamma-glutamate synthetase</fullName>
    </alternativeName>
    <alternativeName>
        <fullName evidence="12">Tetrahydrofolylpolyglutamate synthase</fullName>
    </alternativeName>
</protein>
<reference evidence="15 16" key="1">
    <citation type="journal article" date="2019" name="Sci. Rep.">
        <title>A high-quality genome of Eragrostis curvula grass provides insights into Poaceae evolution and supports new strategies to enhance forage quality.</title>
        <authorList>
            <person name="Carballo J."/>
            <person name="Santos B.A.C.M."/>
            <person name="Zappacosta D."/>
            <person name="Garbus I."/>
            <person name="Selva J.P."/>
            <person name="Gallo C.A."/>
            <person name="Diaz A."/>
            <person name="Albertini E."/>
            <person name="Caccamo M."/>
            <person name="Echenique V."/>
        </authorList>
    </citation>
    <scope>NUCLEOTIDE SEQUENCE [LARGE SCALE GENOMIC DNA]</scope>
    <source>
        <strain evidence="16">cv. Victoria</strain>
        <tissue evidence="15">Leaf</tissue>
    </source>
</reference>
<dbReference type="GO" id="GO:0006730">
    <property type="term" value="P:one-carbon metabolic process"/>
    <property type="evidence" value="ECO:0007669"/>
    <property type="project" value="UniProtKB-KW"/>
</dbReference>
<dbReference type="Gene3D" id="3.90.190.20">
    <property type="entry name" value="Mur ligase, C-terminal domain"/>
    <property type="match status" value="1"/>
</dbReference>
<evidence type="ECO:0000256" key="13">
    <source>
        <dbReference type="ARBA" id="ARBA00030876"/>
    </source>
</evidence>
<keyword evidence="6" id="KW-0554">One-carbon metabolism</keyword>
<evidence type="ECO:0000256" key="11">
    <source>
        <dbReference type="ARBA" id="ARBA00022842"/>
    </source>
</evidence>
<comment type="cofactor">
    <cofactor evidence="1">
        <name>a monovalent cation</name>
        <dbReference type="ChEBI" id="CHEBI:60242"/>
    </cofactor>
</comment>
<dbReference type="AlphaFoldDB" id="A0A5J9V638"/>
<evidence type="ECO:0000256" key="5">
    <source>
        <dbReference type="ARBA" id="ARBA00018660"/>
    </source>
</evidence>
<comment type="caution">
    <text evidence="15">The sequence shown here is derived from an EMBL/GenBank/DDBJ whole genome shotgun (WGS) entry which is preliminary data.</text>
</comment>
<evidence type="ECO:0000256" key="8">
    <source>
        <dbReference type="ARBA" id="ARBA00022723"/>
    </source>
</evidence>
<dbReference type="PANTHER" id="PTHR11136">
    <property type="entry name" value="FOLYLPOLYGLUTAMATE SYNTHASE-RELATED"/>
    <property type="match status" value="1"/>
</dbReference>
<name>A0A5J9V638_9POAL</name>
<dbReference type="GO" id="GO:0046872">
    <property type="term" value="F:metal ion binding"/>
    <property type="evidence" value="ECO:0007669"/>
    <property type="project" value="UniProtKB-KW"/>
</dbReference>
<dbReference type="InterPro" id="IPR036565">
    <property type="entry name" value="Mur-like_cat_sf"/>
</dbReference>
<dbReference type="EC" id="6.3.2.17" evidence="4"/>
<dbReference type="GO" id="GO:0005739">
    <property type="term" value="C:mitochondrion"/>
    <property type="evidence" value="ECO:0007669"/>
    <property type="project" value="TreeGrafter"/>
</dbReference>
<dbReference type="SUPFAM" id="SSF53244">
    <property type="entry name" value="MurD-like peptide ligases, peptide-binding domain"/>
    <property type="match status" value="1"/>
</dbReference>
<evidence type="ECO:0000256" key="2">
    <source>
        <dbReference type="ARBA" id="ARBA00005150"/>
    </source>
</evidence>
<comment type="similarity">
    <text evidence="3">Belongs to the folylpolyglutamate synthase family.</text>
</comment>
<feature type="non-terminal residue" evidence="15">
    <location>
        <position position="1"/>
    </location>
</feature>
<gene>
    <name evidence="15" type="ORF">EJB05_22627</name>
</gene>
<dbReference type="Gene3D" id="3.40.1190.10">
    <property type="entry name" value="Mur-like, catalytic domain"/>
    <property type="match status" value="1"/>
</dbReference>
<dbReference type="InterPro" id="IPR001645">
    <property type="entry name" value="Folylpolyglutamate_synth"/>
</dbReference>
<evidence type="ECO:0000256" key="9">
    <source>
        <dbReference type="ARBA" id="ARBA00022741"/>
    </source>
</evidence>
<evidence type="ECO:0000256" key="6">
    <source>
        <dbReference type="ARBA" id="ARBA00022563"/>
    </source>
</evidence>
<organism evidence="15 16">
    <name type="scientific">Eragrostis curvula</name>
    <name type="common">weeping love grass</name>
    <dbReference type="NCBI Taxonomy" id="38414"/>
    <lineage>
        <taxon>Eukaryota</taxon>
        <taxon>Viridiplantae</taxon>
        <taxon>Streptophyta</taxon>
        <taxon>Embryophyta</taxon>
        <taxon>Tracheophyta</taxon>
        <taxon>Spermatophyta</taxon>
        <taxon>Magnoliopsida</taxon>
        <taxon>Liliopsida</taxon>
        <taxon>Poales</taxon>
        <taxon>Poaceae</taxon>
        <taxon>PACMAD clade</taxon>
        <taxon>Chloridoideae</taxon>
        <taxon>Eragrostideae</taxon>
        <taxon>Eragrostidinae</taxon>
        <taxon>Eragrostis</taxon>
    </lineage>
</organism>
<dbReference type="FunFam" id="3.90.190.20:FF:000011">
    <property type="entry name" value="Folylpolyglutamate synthase"/>
    <property type="match status" value="1"/>
</dbReference>
<comment type="pathway">
    <text evidence="2">Cofactor biosynthesis; tetrahydrofolylpolyglutamate biosynthesis.</text>
</comment>
<dbReference type="EMBL" id="RWGY01000011">
    <property type="protein sequence ID" value="TVU30968.1"/>
    <property type="molecule type" value="Genomic_DNA"/>
</dbReference>
<dbReference type="InterPro" id="IPR036615">
    <property type="entry name" value="Mur_ligase_C_dom_sf"/>
</dbReference>
<keyword evidence="9" id="KW-0547">Nucleotide-binding</keyword>
<evidence type="ECO:0000256" key="12">
    <source>
        <dbReference type="ARBA" id="ARBA00030592"/>
    </source>
</evidence>
<evidence type="ECO:0000256" key="14">
    <source>
        <dbReference type="ARBA" id="ARBA00047493"/>
    </source>
</evidence>
<evidence type="ECO:0000313" key="15">
    <source>
        <dbReference type="EMBL" id="TVU30968.1"/>
    </source>
</evidence>
<proteinExistence type="inferred from homology"/>